<name>A0A6I4SKL9_9SPHN</name>
<feature type="region of interest" description="Disordered" evidence="1">
    <location>
        <begin position="62"/>
        <end position="134"/>
    </location>
</feature>
<proteinExistence type="predicted"/>
<dbReference type="EMBL" id="WTYS01000001">
    <property type="protein sequence ID" value="MXO55327.1"/>
    <property type="molecule type" value="Genomic_DNA"/>
</dbReference>
<dbReference type="AlphaFoldDB" id="A0A6I4SKL9"/>
<evidence type="ECO:0000313" key="4">
    <source>
        <dbReference type="Proteomes" id="UP000468943"/>
    </source>
</evidence>
<keyword evidence="4" id="KW-1185">Reference proteome</keyword>
<dbReference type="OrthoDB" id="7408034at2"/>
<dbReference type="RefSeq" id="WP_160596663.1">
    <property type="nucleotide sequence ID" value="NZ_WTYS01000001.1"/>
</dbReference>
<accession>A0A6I4SKL9</accession>
<comment type="caution">
    <text evidence="3">The sequence shown here is derived from an EMBL/GenBank/DDBJ whole genome shotgun (WGS) entry which is preliminary data.</text>
</comment>
<feature type="chain" id="PRO_5026118263" description="Lipoprotein" evidence="2">
    <location>
        <begin position="23"/>
        <end position="134"/>
    </location>
</feature>
<evidence type="ECO:0000256" key="2">
    <source>
        <dbReference type="SAM" id="SignalP"/>
    </source>
</evidence>
<dbReference type="Proteomes" id="UP000468943">
    <property type="component" value="Unassembled WGS sequence"/>
</dbReference>
<keyword evidence="2" id="KW-0732">Signal</keyword>
<reference evidence="3 4" key="1">
    <citation type="submission" date="2019-12" db="EMBL/GenBank/DDBJ databases">
        <title>Genomic-based taxomic classification of the family Erythrobacteraceae.</title>
        <authorList>
            <person name="Xu L."/>
        </authorList>
    </citation>
    <scope>NUCLEOTIDE SEQUENCE [LARGE SCALE GENOMIC DNA]</scope>
    <source>
        <strain evidence="3 4">JCM 17802</strain>
    </source>
</reference>
<evidence type="ECO:0008006" key="5">
    <source>
        <dbReference type="Google" id="ProtNLM"/>
    </source>
</evidence>
<sequence length="134" mass="14001">MKKILIIAAVASLAACSAEKKADETATPAETVEVATETTAADGGPSIGTFKVTDAEGKVSIEELRADGTYTSTSEGEEPKTGKWEQKSPESFCSTPDAEESKQTCYAETVGEDGVWTSTDPDDGSVSTVERVVT</sequence>
<feature type="signal peptide" evidence="2">
    <location>
        <begin position="1"/>
        <end position="22"/>
    </location>
</feature>
<protein>
    <recommendedName>
        <fullName evidence="5">Lipoprotein</fullName>
    </recommendedName>
</protein>
<feature type="compositionally biased region" description="Basic and acidic residues" evidence="1">
    <location>
        <begin position="77"/>
        <end position="88"/>
    </location>
</feature>
<organism evidence="3 4">
    <name type="scientific">Pontixanthobacter gangjinensis</name>
    <dbReference type="NCBI Taxonomy" id="1028742"/>
    <lineage>
        <taxon>Bacteria</taxon>
        <taxon>Pseudomonadati</taxon>
        <taxon>Pseudomonadota</taxon>
        <taxon>Alphaproteobacteria</taxon>
        <taxon>Sphingomonadales</taxon>
        <taxon>Erythrobacteraceae</taxon>
        <taxon>Pontixanthobacter</taxon>
    </lineage>
</organism>
<evidence type="ECO:0000313" key="3">
    <source>
        <dbReference type="EMBL" id="MXO55327.1"/>
    </source>
</evidence>
<dbReference type="PROSITE" id="PS51257">
    <property type="entry name" value="PROKAR_LIPOPROTEIN"/>
    <property type="match status" value="1"/>
</dbReference>
<evidence type="ECO:0000256" key="1">
    <source>
        <dbReference type="SAM" id="MobiDB-lite"/>
    </source>
</evidence>
<gene>
    <name evidence="3" type="ORF">GRI36_00380</name>
</gene>